<sequence length="226" mass="25522">MEFEEMALTRADLGADDLLKARTSLGHVINDSHPLSAQEYELIGRFVQTYCFADLESRRVINHLTHIRKGTPTKFALTLNDKDALDHLMACAETCTWDLDLAEGIRKAAEILVQHRHLRHMFAHWAGRRVLGHDALIFFTASLGNQKIPVDAVRFEESDEPNMRYGLMPESNVREELKKLEGHVKYLSAMAAQLEAKAEQIAAQFAQDIAEGKLSLKPYKVGGRRV</sequence>
<reference evidence="1 2" key="1">
    <citation type="submission" date="2019-02" db="EMBL/GenBank/DDBJ databases">
        <title>WGS of Pseudoxanthomonas species novum from clinical isolates.</title>
        <authorList>
            <person name="Bernier A.-M."/>
            <person name="Bernard K."/>
            <person name="Vachon A."/>
        </authorList>
    </citation>
    <scope>NUCLEOTIDE SEQUENCE [LARGE SCALE GENOMIC DNA]</scope>
    <source>
        <strain evidence="2">NML 170316</strain>
    </source>
</reference>
<organism evidence="1 2">
    <name type="scientific">Pseudoxanthomonas winnipegensis</name>
    <dbReference type="NCBI Taxonomy" id="2480810"/>
    <lineage>
        <taxon>Bacteria</taxon>
        <taxon>Pseudomonadati</taxon>
        <taxon>Pseudomonadota</taxon>
        <taxon>Gammaproteobacteria</taxon>
        <taxon>Lysobacterales</taxon>
        <taxon>Lysobacteraceae</taxon>
        <taxon>Pseudoxanthomonas</taxon>
    </lineage>
</organism>
<name>A0ABY1WE37_9GAMM</name>
<accession>A0ABY1WE37</accession>
<gene>
    <name evidence="1" type="ORF">EA658_12530</name>
</gene>
<proteinExistence type="predicted"/>
<keyword evidence="2" id="KW-1185">Reference proteome</keyword>
<comment type="caution">
    <text evidence="1">The sequence shown here is derived from an EMBL/GenBank/DDBJ whole genome shotgun (WGS) entry which is preliminary data.</text>
</comment>
<dbReference type="RefSeq" id="WP_130528236.1">
    <property type="nucleotide sequence ID" value="NZ_SHMD01000001.1"/>
</dbReference>
<evidence type="ECO:0000313" key="1">
    <source>
        <dbReference type="EMBL" id="TAA19656.1"/>
    </source>
</evidence>
<dbReference type="Proteomes" id="UP000293089">
    <property type="component" value="Unassembled WGS sequence"/>
</dbReference>
<dbReference type="EMBL" id="SHME01000003">
    <property type="protein sequence ID" value="TAA19656.1"/>
    <property type="molecule type" value="Genomic_DNA"/>
</dbReference>
<evidence type="ECO:0000313" key="2">
    <source>
        <dbReference type="Proteomes" id="UP000293089"/>
    </source>
</evidence>
<protein>
    <submittedName>
        <fullName evidence="1">Uncharacterized protein</fullName>
    </submittedName>
</protein>